<evidence type="ECO:0000256" key="1">
    <source>
        <dbReference type="SAM" id="Phobius"/>
    </source>
</evidence>
<dbReference type="AlphaFoldDB" id="A0AA39QGP9"/>
<reference evidence="2" key="1">
    <citation type="submission" date="2023-06" db="EMBL/GenBank/DDBJ databases">
        <authorList>
            <consortium name="Lawrence Berkeley National Laboratory"/>
            <person name="Ahrendt S."/>
            <person name="Sahu N."/>
            <person name="Indic B."/>
            <person name="Wong-Bajracharya J."/>
            <person name="Merenyi Z."/>
            <person name="Ke H.-M."/>
            <person name="Monk M."/>
            <person name="Kocsube S."/>
            <person name="Drula E."/>
            <person name="Lipzen A."/>
            <person name="Balint B."/>
            <person name="Henrissat B."/>
            <person name="Andreopoulos B."/>
            <person name="Martin F.M."/>
            <person name="Harder C.B."/>
            <person name="Rigling D."/>
            <person name="Ford K.L."/>
            <person name="Foster G.D."/>
            <person name="Pangilinan J."/>
            <person name="Papanicolaou A."/>
            <person name="Barry K."/>
            <person name="LaButti K."/>
            <person name="Viragh M."/>
            <person name="Koriabine M."/>
            <person name="Yan M."/>
            <person name="Riley R."/>
            <person name="Champramary S."/>
            <person name="Plett K.L."/>
            <person name="Tsai I.J."/>
            <person name="Slot J."/>
            <person name="Sipos G."/>
            <person name="Plett J."/>
            <person name="Nagy L.G."/>
            <person name="Grigoriev I.V."/>
        </authorList>
    </citation>
    <scope>NUCLEOTIDE SEQUENCE</scope>
    <source>
        <strain evidence="2">HWK02</strain>
    </source>
</reference>
<name>A0AA39QGP9_9AGAR</name>
<keyword evidence="1" id="KW-1133">Transmembrane helix</keyword>
<gene>
    <name evidence="2" type="ORF">EDD18DRAFT_697185</name>
</gene>
<evidence type="ECO:0000313" key="3">
    <source>
        <dbReference type="Proteomes" id="UP001175228"/>
    </source>
</evidence>
<dbReference type="Proteomes" id="UP001175228">
    <property type="component" value="Unassembled WGS sequence"/>
</dbReference>
<organism evidence="2 3">
    <name type="scientific">Armillaria luteobubalina</name>
    <dbReference type="NCBI Taxonomy" id="153913"/>
    <lineage>
        <taxon>Eukaryota</taxon>
        <taxon>Fungi</taxon>
        <taxon>Dikarya</taxon>
        <taxon>Basidiomycota</taxon>
        <taxon>Agaricomycotina</taxon>
        <taxon>Agaricomycetes</taxon>
        <taxon>Agaricomycetidae</taxon>
        <taxon>Agaricales</taxon>
        <taxon>Marasmiineae</taxon>
        <taxon>Physalacriaceae</taxon>
        <taxon>Armillaria</taxon>
    </lineage>
</organism>
<dbReference type="EMBL" id="JAUEPU010000005">
    <property type="protein sequence ID" value="KAK0502597.1"/>
    <property type="molecule type" value="Genomic_DNA"/>
</dbReference>
<comment type="caution">
    <text evidence="2">The sequence shown here is derived from an EMBL/GenBank/DDBJ whole genome shotgun (WGS) entry which is preliminary data.</text>
</comment>
<sequence>MKISTCISILGSLQVSVLATSDIIHTGVTTKADGMYVNHAVALVALIDLLFVGSFWRACIWTRLLKQ</sequence>
<keyword evidence="1" id="KW-0472">Membrane</keyword>
<keyword evidence="3" id="KW-1185">Reference proteome</keyword>
<feature type="transmembrane region" description="Helical" evidence="1">
    <location>
        <begin position="35"/>
        <end position="56"/>
    </location>
</feature>
<keyword evidence="1" id="KW-0812">Transmembrane</keyword>
<proteinExistence type="predicted"/>
<evidence type="ECO:0000313" key="2">
    <source>
        <dbReference type="EMBL" id="KAK0502597.1"/>
    </source>
</evidence>
<protein>
    <submittedName>
        <fullName evidence="2">Uncharacterized protein</fullName>
    </submittedName>
</protein>
<accession>A0AA39QGP9</accession>